<dbReference type="Proteomes" id="UP001556098">
    <property type="component" value="Unassembled WGS sequence"/>
</dbReference>
<evidence type="ECO:0000259" key="2">
    <source>
        <dbReference type="Pfam" id="PF10135"/>
    </source>
</evidence>
<evidence type="ECO:0000256" key="1">
    <source>
        <dbReference type="SAM" id="MobiDB-lite"/>
    </source>
</evidence>
<gene>
    <name evidence="3" type="ORF">AB2B41_00530</name>
</gene>
<accession>A0ABV3RGI2</accession>
<dbReference type="InterPro" id="IPR019301">
    <property type="entry name" value="Flagellar_prot_FlgJ_N"/>
</dbReference>
<proteinExistence type="predicted"/>
<keyword evidence="4" id="KW-1185">Reference proteome</keyword>
<evidence type="ECO:0000313" key="3">
    <source>
        <dbReference type="EMBL" id="MEW9918075.1"/>
    </source>
</evidence>
<name>A0ABV3RGI2_9RHOB</name>
<feature type="domain" description="Flagellar protein FlgJ N-terminal" evidence="2">
    <location>
        <begin position="46"/>
        <end position="83"/>
    </location>
</feature>
<organism evidence="3 4">
    <name type="scientific">Sulfitobacter sediminis</name>
    <dbReference type="NCBI Taxonomy" id="3234186"/>
    <lineage>
        <taxon>Bacteria</taxon>
        <taxon>Pseudomonadati</taxon>
        <taxon>Pseudomonadota</taxon>
        <taxon>Alphaproteobacteria</taxon>
        <taxon>Rhodobacterales</taxon>
        <taxon>Roseobacteraceae</taxon>
        <taxon>Sulfitobacter</taxon>
    </lineage>
</organism>
<reference evidence="3 4" key="1">
    <citation type="submission" date="2024-07" db="EMBL/GenBank/DDBJ databases">
        <title>Marimonas sp.nov., isolated from tidal-flat sediment.</title>
        <authorList>
            <person name="Jayan J.N."/>
            <person name="Lee S.S."/>
        </authorList>
    </citation>
    <scope>NUCLEOTIDE SEQUENCE [LARGE SCALE GENOMIC DNA]</scope>
    <source>
        <strain evidence="3 4">MJW-29</strain>
    </source>
</reference>
<protein>
    <submittedName>
        <fullName evidence="3">Rod-binding protein</fullName>
    </submittedName>
</protein>
<dbReference type="Pfam" id="PF10135">
    <property type="entry name" value="Rod-binding"/>
    <property type="match status" value="1"/>
</dbReference>
<dbReference type="EMBL" id="JBFNXX010000001">
    <property type="protein sequence ID" value="MEW9918075.1"/>
    <property type="molecule type" value="Genomic_DNA"/>
</dbReference>
<evidence type="ECO:0000313" key="4">
    <source>
        <dbReference type="Proteomes" id="UP001556098"/>
    </source>
</evidence>
<sequence>MQPLDPVLSRPSPEPASQRLRTVAQELEGSFLAEMLKSAGFGAAREAFGGGAGEDQFASFLVLEHTRQIVRAGGIGLSESIYEALKEHENDGQERRDAADGAERASRSGA</sequence>
<feature type="region of interest" description="Disordered" evidence="1">
    <location>
        <begin position="87"/>
        <end position="110"/>
    </location>
</feature>
<comment type="caution">
    <text evidence="3">The sequence shown here is derived from an EMBL/GenBank/DDBJ whole genome shotgun (WGS) entry which is preliminary data.</text>
</comment>